<proteinExistence type="inferred from homology"/>
<dbReference type="RefSeq" id="WP_037278134.1">
    <property type="nucleotide sequence ID" value="NZ_KK088554.1"/>
</dbReference>
<evidence type="ECO:0000313" key="7">
    <source>
        <dbReference type="EMBL" id="EYD77476.1"/>
    </source>
</evidence>
<dbReference type="PATRIC" id="fig|442562.3.peg.892"/>
<dbReference type="NCBIfam" id="TIGR01727">
    <property type="entry name" value="oligo_HPY"/>
    <property type="match status" value="1"/>
</dbReference>
<reference evidence="7 8" key="1">
    <citation type="submission" date="2013-02" db="EMBL/GenBank/DDBJ databases">
        <authorList>
            <person name="Fiebig A."/>
            <person name="Goeker M."/>
            <person name="Klenk H.-P.P."/>
        </authorList>
    </citation>
    <scope>NUCLEOTIDE SEQUENCE [LARGE SCALE GENOMIC DNA]</scope>
    <source>
        <strain evidence="7 8">DSM 19309</strain>
    </source>
</reference>
<comment type="caution">
    <text evidence="7">The sequence shown here is derived from an EMBL/GenBank/DDBJ whole genome shotgun (WGS) entry which is preliminary data.</text>
</comment>
<dbReference type="SUPFAM" id="SSF52540">
    <property type="entry name" value="P-loop containing nucleoside triphosphate hydrolases"/>
    <property type="match status" value="2"/>
</dbReference>
<keyword evidence="8" id="KW-1185">Reference proteome</keyword>
<dbReference type="PANTHER" id="PTHR43776">
    <property type="entry name" value="TRANSPORT ATP-BINDING PROTEIN"/>
    <property type="match status" value="1"/>
</dbReference>
<dbReference type="NCBIfam" id="NF008453">
    <property type="entry name" value="PRK11308.1"/>
    <property type="match status" value="2"/>
</dbReference>
<dbReference type="PANTHER" id="PTHR43776:SF7">
    <property type="entry name" value="D,D-DIPEPTIDE TRANSPORT ATP-BINDING PROTEIN DDPF-RELATED"/>
    <property type="match status" value="1"/>
</dbReference>
<evidence type="ECO:0000256" key="3">
    <source>
        <dbReference type="ARBA" id="ARBA00022448"/>
    </source>
</evidence>
<evidence type="ECO:0000256" key="4">
    <source>
        <dbReference type="ARBA" id="ARBA00022741"/>
    </source>
</evidence>
<dbReference type="PROSITE" id="PS50893">
    <property type="entry name" value="ABC_TRANSPORTER_2"/>
    <property type="match status" value="2"/>
</dbReference>
<dbReference type="EMBL" id="AOSK01000028">
    <property type="protein sequence ID" value="EYD77476.1"/>
    <property type="molecule type" value="Genomic_DNA"/>
</dbReference>
<evidence type="ECO:0000256" key="2">
    <source>
        <dbReference type="ARBA" id="ARBA00005417"/>
    </source>
</evidence>
<dbReference type="GO" id="GO:0016887">
    <property type="term" value="F:ATP hydrolysis activity"/>
    <property type="evidence" value="ECO:0007669"/>
    <property type="project" value="InterPro"/>
</dbReference>
<gene>
    <name evidence="7" type="ORF">Rumeso_00901</name>
</gene>
<dbReference type="GO" id="GO:0055085">
    <property type="term" value="P:transmembrane transport"/>
    <property type="evidence" value="ECO:0007669"/>
    <property type="project" value="UniProtKB-ARBA"/>
</dbReference>
<comment type="similarity">
    <text evidence="2">Belongs to the ABC transporter superfamily.</text>
</comment>
<dbReference type="Pfam" id="PF00005">
    <property type="entry name" value="ABC_tran"/>
    <property type="match status" value="2"/>
</dbReference>
<dbReference type="OrthoDB" id="9802264at2"/>
<feature type="domain" description="ABC transporter" evidence="6">
    <location>
        <begin position="357"/>
        <end position="600"/>
    </location>
</feature>
<dbReference type="AlphaFoldDB" id="A0A017HSX5"/>
<sequence>MSLIYSSGNLLRVEDMSLFHDAPTGRRTLTVATSLQLERGGSLAIVGESGSGKSLTAKAIAGLLPPGVRLSGSIRLEGEELTGLAERDWQRIRGRRISMLLQDPFTMMNPVMRCGAHIEEMLRDQPEFRSRSARRAEVARRLAEVGINDASVADRLPFQLSGGMCQRVALAAALARDPEILIADEPSTALDVTTQAEIMRLLNRAQAERGMALILITHDLRLAFSACERVCVFYAGQMIEVGAAPALAAAPFHPYTTGLLLSEPPASRRVSTLVAIPGRVPPADAVENECPFSDRCRWVVDAKCRTTRPPLVERTPARFTACVRQPEIQGELDALRTAALEAANEPEPVTPENGALVHVAGLCKSFGGKRPMHALKGVSLSVGRGECLGLVGESGSGKTTLGRCLVGLETPTSGQIVIEGIPSADFEALARNERARVRQTIQMIFQDPYATLNPKHSVGRALEESLRMSQRTGRTQDHVRTLLSEVGLTEAYAGRYPSELSGGERQRVAIARSLAVDPAVLVCDEPVSALDVSVQAQVLNLFKSLMASRELSLLFITHDLAVVRQIADRICVIYLGEIVEEGPCQQVLNDPQHPYTRRLISAIPAPAH</sequence>
<dbReference type="CDD" id="cd03257">
    <property type="entry name" value="ABC_NikE_OppD_transporters"/>
    <property type="match status" value="2"/>
</dbReference>
<evidence type="ECO:0000313" key="8">
    <source>
        <dbReference type="Proteomes" id="UP000019666"/>
    </source>
</evidence>
<evidence type="ECO:0000256" key="1">
    <source>
        <dbReference type="ARBA" id="ARBA00004417"/>
    </source>
</evidence>
<accession>A0A017HSX5</accession>
<keyword evidence="4" id="KW-0547">Nucleotide-binding</keyword>
<organism evidence="7 8">
    <name type="scientific">Rubellimicrobium mesophilum DSM 19309</name>
    <dbReference type="NCBI Taxonomy" id="442562"/>
    <lineage>
        <taxon>Bacteria</taxon>
        <taxon>Pseudomonadati</taxon>
        <taxon>Pseudomonadota</taxon>
        <taxon>Alphaproteobacteria</taxon>
        <taxon>Rhodobacterales</taxon>
        <taxon>Roseobacteraceae</taxon>
        <taxon>Rubellimicrobium</taxon>
    </lineage>
</organism>
<name>A0A017HSX5_9RHOB</name>
<dbReference type="STRING" id="442562.Rumeso_00901"/>
<dbReference type="Proteomes" id="UP000019666">
    <property type="component" value="Unassembled WGS sequence"/>
</dbReference>
<comment type="subcellular location">
    <subcellularLocation>
        <location evidence="1">Cell inner membrane</location>
        <topology evidence="1">Peripheral membrane protein</topology>
    </subcellularLocation>
</comment>
<dbReference type="HOGENOM" id="CLU_000604_86_2_5"/>
<dbReference type="InterPro" id="IPR027417">
    <property type="entry name" value="P-loop_NTPase"/>
</dbReference>
<dbReference type="SMART" id="SM00382">
    <property type="entry name" value="AAA"/>
    <property type="match status" value="2"/>
</dbReference>
<dbReference type="Pfam" id="PF08352">
    <property type="entry name" value="oligo_HPY"/>
    <property type="match status" value="2"/>
</dbReference>
<dbReference type="GO" id="GO:0005524">
    <property type="term" value="F:ATP binding"/>
    <property type="evidence" value="ECO:0007669"/>
    <property type="project" value="UniProtKB-KW"/>
</dbReference>
<dbReference type="Gene3D" id="3.40.50.300">
    <property type="entry name" value="P-loop containing nucleotide triphosphate hydrolases"/>
    <property type="match status" value="2"/>
</dbReference>
<dbReference type="InterPro" id="IPR003593">
    <property type="entry name" value="AAA+_ATPase"/>
</dbReference>
<keyword evidence="5 7" id="KW-0067">ATP-binding</keyword>
<dbReference type="GO" id="GO:0015833">
    <property type="term" value="P:peptide transport"/>
    <property type="evidence" value="ECO:0007669"/>
    <property type="project" value="InterPro"/>
</dbReference>
<dbReference type="InterPro" id="IPR050319">
    <property type="entry name" value="ABC_transp_ATP-bind"/>
</dbReference>
<dbReference type="GO" id="GO:0005886">
    <property type="term" value="C:plasma membrane"/>
    <property type="evidence" value="ECO:0007669"/>
    <property type="project" value="UniProtKB-SubCell"/>
</dbReference>
<dbReference type="NCBIfam" id="NF007739">
    <property type="entry name" value="PRK10419.1"/>
    <property type="match status" value="2"/>
</dbReference>
<evidence type="ECO:0000259" key="6">
    <source>
        <dbReference type="PROSITE" id="PS50893"/>
    </source>
</evidence>
<keyword evidence="3" id="KW-0813">Transport</keyword>
<protein>
    <submittedName>
        <fullName evidence="7">Putative ABC transporter, ATP-binding protein</fullName>
    </submittedName>
</protein>
<feature type="domain" description="ABC transporter" evidence="6">
    <location>
        <begin position="11"/>
        <end position="260"/>
    </location>
</feature>
<dbReference type="InterPro" id="IPR013563">
    <property type="entry name" value="Oligopep_ABC_C"/>
</dbReference>
<evidence type="ECO:0000256" key="5">
    <source>
        <dbReference type="ARBA" id="ARBA00022840"/>
    </source>
</evidence>
<dbReference type="InterPro" id="IPR017871">
    <property type="entry name" value="ABC_transporter-like_CS"/>
</dbReference>
<dbReference type="PROSITE" id="PS00211">
    <property type="entry name" value="ABC_TRANSPORTER_1"/>
    <property type="match status" value="2"/>
</dbReference>
<dbReference type="InterPro" id="IPR003439">
    <property type="entry name" value="ABC_transporter-like_ATP-bd"/>
</dbReference>